<dbReference type="PANTHER" id="PTHR43394:SF19">
    <property type="entry name" value="ABC TRANSPORTER B FAMILY"/>
    <property type="match status" value="1"/>
</dbReference>
<dbReference type="InParanoid" id="A0A1Z5KEV0"/>
<dbReference type="PROSITE" id="PS50893">
    <property type="entry name" value="ABC_TRANSPORTER_2"/>
    <property type="match status" value="1"/>
</dbReference>
<dbReference type="AlphaFoldDB" id="A0A1Z5KEV0"/>
<keyword evidence="9 10" id="KW-0472">Membrane</keyword>
<dbReference type="InterPro" id="IPR003439">
    <property type="entry name" value="ABC_transporter-like_ATP-bd"/>
</dbReference>
<comment type="subcellular location">
    <subcellularLocation>
        <location evidence="1">Endomembrane system</location>
        <topology evidence="1">Multi-pass membrane protein</topology>
    </subcellularLocation>
</comment>
<keyword evidence="5" id="KW-0547">Nucleotide-binding</keyword>
<feature type="domain" description="ABC transmembrane type-1" evidence="12">
    <location>
        <begin position="286"/>
        <end position="581"/>
    </location>
</feature>
<feature type="transmembrane region" description="Helical" evidence="10">
    <location>
        <begin position="182"/>
        <end position="210"/>
    </location>
</feature>
<dbReference type="PANTHER" id="PTHR43394">
    <property type="entry name" value="ATP-DEPENDENT PERMEASE MDL1, MITOCHONDRIAL"/>
    <property type="match status" value="1"/>
</dbReference>
<evidence type="ECO:0000256" key="1">
    <source>
        <dbReference type="ARBA" id="ARBA00004127"/>
    </source>
</evidence>
<feature type="domain" description="ABC transporter" evidence="11">
    <location>
        <begin position="644"/>
        <end position="894"/>
    </location>
</feature>
<feature type="transmembrane region" description="Helical" evidence="10">
    <location>
        <begin position="416"/>
        <end position="434"/>
    </location>
</feature>
<sequence length="916" mass="101220">MVENGNRVNAAQENGRPFSASELSSRKKPYWQITAFLSLISADLLVSLLFMTPLFPKLITGSANDHYTVYGTLSDLGLLALVRALTSLVAMAVSYVKAEERPEYPFVLVHPNGEKKTREELEEEALEEAFGSWLWRFTTRPSFATQLVATLTQGLCVVKALLRMNIEIGLYHDKQPMHPLLWVAIMLAAFMSLLEACVLDYVCQLVVSYAKENERRGMLRTLSSLSVPLLAADSRSVDEEQDGSLEEEQENEVEVRGVSDITSDSNYKASWKDLLQTCAPDINLLVLAFVFLIFAAVSQTLIPLYLGHILDALTEAFSNHNEDNDDESVLQVPGFIKNIELLVLVSICAGVFSGLRGSIFTVVGGRVNCRLRIKLMDSLLVQDIGFFDVTKTGDITSRLSSDTTLVGDQVTMNVNIFLRSLVQALGVLGFMFTVSWQLSVLAFISVPVITMISRWYGGYVRSLTKLMQKRLAEGNVVSESVLSAMSTVRSFDAATNELKEFEKCMDKYLTLNMRSSFAYCGFACLTTSLPELVFAVVVFYGGLMVRNEDITSGQLVSFLLYLQSLSDAIASMGWVFGSLTQAVGAADKVFELLNRQPKVTPPSTTRPIIEAERHSRAHNLQLGTFKTTNQRLQGIVPESARGQIEFKDVTLYYPSRPQKRVLNGISFKVEPGSIVALVGESGGGKSSIISLLLHHYEQQSGRILFDGIAIHELQAAWLCRNVSIVSQEPTLFGRSIKRNIMYGLEGTSAEPNQEEIEEAARLANADSFIQNMPMKYDTEVGERGVQLSGGQKQRIAIARALVRKPRVLLLDEATSALDAESEHLVQQAIDDMISRGKNSDSGEEPMTVVIVAHRLSTVRSADRIFVLKDGAVVEEGNHEELLQNDTGVYASLIQRQMEAQRKLDSTDAVTDGDADD</sequence>
<dbReference type="Proteomes" id="UP000198406">
    <property type="component" value="Unassembled WGS sequence"/>
</dbReference>
<dbReference type="InterPro" id="IPR027417">
    <property type="entry name" value="P-loop_NTPase"/>
</dbReference>
<comment type="caution">
    <text evidence="13">The sequence shown here is derived from an EMBL/GenBank/DDBJ whole genome shotgun (WGS) entry which is preliminary data.</text>
</comment>
<dbReference type="SUPFAM" id="SSF90123">
    <property type="entry name" value="ABC transporter transmembrane region"/>
    <property type="match status" value="1"/>
</dbReference>
<keyword evidence="8 10" id="KW-1133">Transmembrane helix</keyword>
<evidence type="ECO:0000256" key="3">
    <source>
        <dbReference type="ARBA" id="ARBA00022448"/>
    </source>
</evidence>
<evidence type="ECO:0000256" key="7">
    <source>
        <dbReference type="ARBA" id="ARBA00022967"/>
    </source>
</evidence>
<dbReference type="GO" id="GO:0005524">
    <property type="term" value="F:ATP binding"/>
    <property type="evidence" value="ECO:0007669"/>
    <property type="project" value="UniProtKB-KW"/>
</dbReference>
<keyword evidence="14" id="KW-1185">Reference proteome</keyword>
<evidence type="ECO:0000259" key="11">
    <source>
        <dbReference type="PROSITE" id="PS50893"/>
    </source>
</evidence>
<dbReference type="OrthoDB" id="6500128at2759"/>
<dbReference type="Gene3D" id="3.40.50.300">
    <property type="entry name" value="P-loop containing nucleotide triphosphate hydrolases"/>
    <property type="match status" value="1"/>
</dbReference>
<dbReference type="PROSITE" id="PS00211">
    <property type="entry name" value="ABC_TRANSPORTER_1"/>
    <property type="match status" value="1"/>
</dbReference>
<dbReference type="FunCoup" id="A0A1Z5KEV0">
    <property type="interactions" value="18"/>
</dbReference>
<gene>
    <name evidence="13" type="ORF">FisN_4Hh305</name>
</gene>
<dbReference type="SMART" id="SM00382">
    <property type="entry name" value="AAA"/>
    <property type="match status" value="1"/>
</dbReference>
<keyword evidence="6 13" id="KW-0067">ATP-binding</keyword>
<evidence type="ECO:0000256" key="6">
    <source>
        <dbReference type="ARBA" id="ARBA00022840"/>
    </source>
</evidence>
<evidence type="ECO:0000256" key="4">
    <source>
        <dbReference type="ARBA" id="ARBA00022692"/>
    </source>
</evidence>
<evidence type="ECO:0000256" key="8">
    <source>
        <dbReference type="ARBA" id="ARBA00022989"/>
    </source>
</evidence>
<dbReference type="GO" id="GO:0012505">
    <property type="term" value="C:endomembrane system"/>
    <property type="evidence" value="ECO:0007669"/>
    <property type="project" value="UniProtKB-SubCell"/>
</dbReference>
<comment type="similarity">
    <text evidence="2">Belongs to the ABC transporter superfamily. ABCB family. MHC peptide exporter (TC 3.A.1.209) subfamily.</text>
</comment>
<dbReference type="CDD" id="cd18572">
    <property type="entry name" value="ABC_6TM_TAP"/>
    <property type="match status" value="1"/>
</dbReference>
<evidence type="ECO:0000256" key="5">
    <source>
        <dbReference type="ARBA" id="ARBA00022741"/>
    </source>
</evidence>
<dbReference type="InterPro" id="IPR011527">
    <property type="entry name" value="ABC1_TM_dom"/>
</dbReference>
<evidence type="ECO:0000259" key="12">
    <source>
        <dbReference type="PROSITE" id="PS50929"/>
    </source>
</evidence>
<keyword evidence="4 10" id="KW-0812">Transmembrane</keyword>
<dbReference type="GO" id="GO:0016020">
    <property type="term" value="C:membrane"/>
    <property type="evidence" value="ECO:0007669"/>
    <property type="project" value="InterPro"/>
</dbReference>
<evidence type="ECO:0000256" key="9">
    <source>
        <dbReference type="ARBA" id="ARBA00023136"/>
    </source>
</evidence>
<organism evidence="13 14">
    <name type="scientific">Fistulifera solaris</name>
    <name type="common">Oleaginous diatom</name>
    <dbReference type="NCBI Taxonomy" id="1519565"/>
    <lineage>
        <taxon>Eukaryota</taxon>
        <taxon>Sar</taxon>
        <taxon>Stramenopiles</taxon>
        <taxon>Ochrophyta</taxon>
        <taxon>Bacillariophyta</taxon>
        <taxon>Bacillariophyceae</taxon>
        <taxon>Bacillariophycidae</taxon>
        <taxon>Naviculales</taxon>
        <taxon>Naviculaceae</taxon>
        <taxon>Fistulifera</taxon>
    </lineage>
</organism>
<dbReference type="EMBL" id="BDSP01000213">
    <property type="protein sequence ID" value="GAX24747.1"/>
    <property type="molecule type" value="Genomic_DNA"/>
</dbReference>
<feature type="transmembrane region" description="Helical" evidence="10">
    <location>
        <begin position="282"/>
        <end position="306"/>
    </location>
</feature>
<evidence type="ECO:0000313" key="13">
    <source>
        <dbReference type="EMBL" id="GAX24747.1"/>
    </source>
</evidence>
<proteinExistence type="inferred from homology"/>
<dbReference type="SUPFAM" id="SSF52540">
    <property type="entry name" value="P-loop containing nucleoside triphosphate hydrolases"/>
    <property type="match status" value="1"/>
</dbReference>
<feature type="transmembrane region" description="Helical" evidence="10">
    <location>
        <begin position="341"/>
        <end position="364"/>
    </location>
</feature>
<dbReference type="InterPro" id="IPR017871">
    <property type="entry name" value="ABC_transporter-like_CS"/>
</dbReference>
<dbReference type="InterPro" id="IPR003593">
    <property type="entry name" value="AAA+_ATPase"/>
</dbReference>
<dbReference type="FunFam" id="1.20.1560.10:FF:000215">
    <property type="entry name" value="ABC transporter B family member 4"/>
    <property type="match status" value="1"/>
</dbReference>
<evidence type="ECO:0000256" key="2">
    <source>
        <dbReference type="ARBA" id="ARBA00006493"/>
    </source>
</evidence>
<dbReference type="InterPro" id="IPR036640">
    <property type="entry name" value="ABC1_TM_sf"/>
</dbReference>
<dbReference type="InterPro" id="IPR039421">
    <property type="entry name" value="Type_1_exporter"/>
</dbReference>
<name>A0A1Z5KEV0_FISSO</name>
<protein>
    <submittedName>
        <fullName evidence="13">ATP-binding cassette, subfamily B (MDR/TAP), member 9</fullName>
    </submittedName>
</protein>
<dbReference type="Pfam" id="PF00005">
    <property type="entry name" value="ABC_tran"/>
    <property type="match status" value="1"/>
</dbReference>
<keyword evidence="7" id="KW-1278">Translocase</keyword>
<evidence type="ECO:0000256" key="10">
    <source>
        <dbReference type="SAM" id="Phobius"/>
    </source>
</evidence>
<dbReference type="FunFam" id="3.40.50.300:FF:000140">
    <property type="entry name" value="Lipid A export ATP-binding/permease protein MsbA"/>
    <property type="match status" value="1"/>
</dbReference>
<accession>A0A1Z5KEV0</accession>
<feature type="transmembrane region" description="Helical" evidence="10">
    <location>
        <begin position="517"/>
        <end position="543"/>
    </location>
</feature>
<dbReference type="GO" id="GO:0015421">
    <property type="term" value="F:ABC-type oligopeptide transporter activity"/>
    <property type="evidence" value="ECO:0007669"/>
    <property type="project" value="TreeGrafter"/>
</dbReference>
<dbReference type="Gene3D" id="1.20.1560.10">
    <property type="entry name" value="ABC transporter type 1, transmembrane domain"/>
    <property type="match status" value="1"/>
</dbReference>
<evidence type="ECO:0000313" key="14">
    <source>
        <dbReference type="Proteomes" id="UP000198406"/>
    </source>
</evidence>
<reference evidence="13 14" key="1">
    <citation type="journal article" date="2015" name="Plant Cell">
        <title>Oil accumulation by the oleaginous diatom Fistulifera solaris as revealed by the genome and transcriptome.</title>
        <authorList>
            <person name="Tanaka T."/>
            <person name="Maeda Y."/>
            <person name="Veluchamy A."/>
            <person name="Tanaka M."/>
            <person name="Abida H."/>
            <person name="Marechal E."/>
            <person name="Bowler C."/>
            <person name="Muto M."/>
            <person name="Sunaga Y."/>
            <person name="Tanaka M."/>
            <person name="Yoshino T."/>
            <person name="Taniguchi T."/>
            <person name="Fukuda Y."/>
            <person name="Nemoto M."/>
            <person name="Matsumoto M."/>
            <person name="Wong P.S."/>
            <person name="Aburatani S."/>
            <person name="Fujibuchi W."/>
        </authorList>
    </citation>
    <scope>NUCLEOTIDE SEQUENCE [LARGE SCALE GENOMIC DNA]</scope>
    <source>
        <strain evidence="13 14">JPCC DA0580</strain>
    </source>
</reference>
<dbReference type="GO" id="GO:0016887">
    <property type="term" value="F:ATP hydrolysis activity"/>
    <property type="evidence" value="ECO:0007669"/>
    <property type="project" value="InterPro"/>
</dbReference>
<dbReference type="Pfam" id="PF00664">
    <property type="entry name" value="ABC_membrane"/>
    <property type="match status" value="1"/>
</dbReference>
<dbReference type="PROSITE" id="PS50929">
    <property type="entry name" value="ABC_TM1F"/>
    <property type="match status" value="1"/>
</dbReference>
<feature type="transmembrane region" description="Helical" evidence="10">
    <location>
        <begin position="33"/>
        <end position="56"/>
    </location>
</feature>
<keyword evidence="3" id="KW-0813">Transport</keyword>
<feature type="transmembrane region" description="Helical" evidence="10">
    <location>
        <begin position="440"/>
        <end position="460"/>
    </location>
</feature>